<keyword evidence="1" id="KW-0678">Repressor</keyword>
<dbReference type="PANTHER" id="PTHR30146:SF148">
    <property type="entry name" value="HTH-TYPE TRANSCRIPTIONAL REPRESSOR PURR-RELATED"/>
    <property type="match status" value="1"/>
</dbReference>
<dbReference type="Pfam" id="PF00356">
    <property type="entry name" value="LacI"/>
    <property type="match status" value="1"/>
</dbReference>
<dbReference type="Proteomes" id="UP000003560">
    <property type="component" value="Unassembled WGS sequence"/>
</dbReference>
<evidence type="ECO:0000259" key="5">
    <source>
        <dbReference type="PROSITE" id="PS50932"/>
    </source>
</evidence>
<dbReference type="SMART" id="SM00354">
    <property type="entry name" value="HTH_LACI"/>
    <property type="match status" value="1"/>
</dbReference>
<comment type="caution">
    <text evidence="6">The sequence shown here is derived from an EMBL/GenBank/DDBJ whole genome shotgun (WGS) entry which is preliminary data.</text>
</comment>
<keyword evidence="4" id="KW-0804">Transcription</keyword>
<evidence type="ECO:0000313" key="6">
    <source>
        <dbReference type="EMBL" id="EEA91604.1"/>
    </source>
</evidence>
<gene>
    <name evidence="6" type="ORF">COLSTE_00159</name>
</gene>
<dbReference type="HOGENOM" id="CLU_037628_6_1_11"/>
<dbReference type="PROSITE" id="PS50932">
    <property type="entry name" value="HTH_LACI_2"/>
    <property type="match status" value="1"/>
</dbReference>
<dbReference type="RefSeq" id="WP_006719660.1">
    <property type="nucleotide sequence ID" value="NZ_CP085935.1"/>
</dbReference>
<dbReference type="Gene3D" id="1.10.260.40">
    <property type="entry name" value="lambda repressor-like DNA-binding domains"/>
    <property type="match status" value="1"/>
</dbReference>
<dbReference type="InterPro" id="IPR000843">
    <property type="entry name" value="HTH_LacI"/>
</dbReference>
<dbReference type="InterPro" id="IPR046335">
    <property type="entry name" value="LacI/GalR-like_sensor"/>
</dbReference>
<dbReference type="InterPro" id="IPR010982">
    <property type="entry name" value="Lambda_DNA-bd_dom_sf"/>
</dbReference>
<dbReference type="OrthoDB" id="9785139at2"/>
<dbReference type="EMBL" id="ABXJ01000012">
    <property type="protein sequence ID" value="EEA91604.1"/>
    <property type="molecule type" value="Genomic_DNA"/>
</dbReference>
<evidence type="ECO:0000256" key="1">
    <source>
        <dbReference type="ARBA" id="ARBA00022491"/>
    </source>
</evidence>
<keyword evidence="7" id="KW-1185">Reference proteome</keyword>
<keyword evidence="3" id="KW-0238">DNA-binding</keyword>
<dbReference type="Gene3D" id="3.40.50.2300">
    <property type="match status" value="2"/>
</dbReference>
<dbReference type="STRING" id="445975.COLSTE_00159"/>
<name>B6G7X8_9ACTN</name>
<dbReference type="GO" id="GO:0003700">
    <property type="term" value="F:DNA-binding transcription factor activity"/>
    <property type="evidence" value="ECO:0007669"/>
    <property type="project" value="TreeGrafter"/>
</dbReference>
<evidence type="ECO:0000256" key="4">
    <source>
        <dbReference type="ARBA" id="ARBA00023163"/>
    </source>
</evidence>
<evidence type="ECO:0000256" key="2">
    <source>
        <dbReference type="ARBA" id="ARBA00023015"/>
    </source>
</evidence>
<feature type="domain" description="HTH lacI-type" evidence="5">
    <location>
        <begin position="4"/>
        <end position="48"/>
    </location>
</feature>
<protein>
    <submittedName>
        <fullName evidence="6">Sugar-binding domain protein</fullName>
    </submittedName>
</protein>
<dbReference type="PANTHER" id="PTHR30146">
    <property type="entry name" value="LACI-RELATED TRANSCRIPTIONAL REPRESSOR"/>
    <property type="match status" value="1"/>
</dbReference>
<dbReference type="SUPFAM" id="SSF53822">
    <property type="entry name" value="Periplasmic binding protein-like I"/>
    <property type="match status" value="1"/>
</dbReference>
<dbReference type="AlphaFoldDB" id="B6G7X8"/>
<dbReference type="GO" id="GO:0000976">
    <property type="term" value="F:transcription cis-regulatory region binding"/>
    <property type="evidence" value="ECO:0007669"/>
    <property type="project" value="TreeGrafter"/>
</dbReference>
<sequence>MAKVSVREISRVTGFSPATVSNALNGKRSVSEETARIIRDAAQNMGYQQPSQLDAITFVLARKNGKIVDESTFHPSVIEGVERQARRHGMSTSFVSLDFSDVAAARSQVEAITHDPSAAIVLLGTELGEEDFELFRNCAAHIIVLDSWSDQFDFDAVVMSNEDSTLRAVNHLIENGHRKIGYLAGDFRIQNFKARERGFERALAEAGVESKDAWHVLLGTTLETAYEDMAAWLAQTPREELPTAFFADNDVLAVGALRALSEAGIEVPHEVSIIGFDDLSVGAFSNPPLTTVHVLKHEVGEIAVRRLVGNISNPKKYTCKTQVSTYFVERKSVADIR</sequence>
<keyword evidence="2" id="KW-0805">Transcription regulation</keyword>
<dbReference type="CDD" id="cd01392">
    <property type="entry name" value="HTH_LacI"/>
    <property type="match status" value="1"/>
</dbReference>
<proteinExistence type="predicted"/>
<dbReference type="InterPro" id="IPR028082">
    <property type="entry name" value="Peripla_BP_I"/>
</dbReference>
<dbReference type="Pfam" id="PF13377">
    <property type="entry name" value="Peripla_BP_3"/>
    <property type="match status" value="1"/>
</dbReference>
<reference evidence="6 7" key="2">
    <citation type="submission" date="2008-10" db="EMBL/GenBank/DDBJ databases">
        <authorList>
            <person name="Fulton L."/>
            <person name="Clifton S."/>
            <person name="Fulton B."/>
            <person name="Xu J."/>
            <person name="Minx P."/>
            <person name="Pepin K.H."/>
            <person name="Johnson M."/>
            <person name="Thiruvilangam P."/>
            <person name="Bhonagiri V."/>
            <person name="Nash W.E."/>
            <person name="Mardis E.R."/>
            <person name="Wilson R.K."/>
        </authorList>
    </citation>
    <scope>NUCLEOTIDE SEQUENCE [LARGE SCALE GENOMIC DNA]</scope>
    <source>
        <strain evidence="6 7">DSM 13279</strain>
    </source>
</reference>
<accession>B6G7X8</accession>
<organism evidence="6 7">
    <name type="scientific">Collinsella stercoris DSM 13279</name>
    <dbReference type="NCBI Taxonomy" id="445975"/>
    <lineage>
        <taxon>Bacteria</taxon>
        <taxon>Bacillati</taxon>
        <taxon>Actinomycetota</taxon>
        <taxon>Coriobacteriia</taxon>
        <taxon>Coriobacteriales</taxon>
        <taxon>Coriobacteriaceae</taxon>
        <taxon>Collinsella</taxon>
    </lineage>
</organism>
<evidence type="ECO:0000313" key="7">
    <source>
        <dbReference type="Proteomes" id="UP000003560"/>
    </source>
</evidence>
<dbReference type="GeneID" id="98002548"/>
<dbReference type="eggNOG" id="COG1609">
    <property type="taxonomic scope" value="Bacteria"/>
</dbReference>
<dbReference type="SUPFAM" id="SSF47413">
    <property type="entry name" value="lambda repressor-like DNA-binding domains"/>
    <property type="match status" value="1"/>
</dbReference>
<evidence type="ECO:0000256" key="3">
    <source>
        <dbReference type="ARBA" id="ARBA00023125"/>
    </source>
</evidence>
<reference evidence="6 7" key="1">
    <citation type="submission" date="2008-10" db="EMBL/GenBank/DDBJ databases">
        <title>Draft genome sequence of Collinsella stercoris (DSM 13279).</title>
        <authorList>
            <person name="Sudarsanam P."/>
            <person name="Ley R."/>
            <person name="Guruge J."/>
            <person name="Turnbaugh P.J."/>
            <person name="Mahowald M."/>
            <person name="Liep D."/>
            <person name="Gordon J."/>
        </authorList>
    </citation>
    <scope>NUCLEOTIDE SEQUENCE [LARGE SCALE GENOMIC DNA]</scope>
    <source>
        <strain evidence="6 7">DSM 13279</strain>
    </source>
</reference>